<dbReference type="PANTHER" id="PTHR44103:SF1">
    <property type="entry name" value="PROPROTEIN CONVERTASE P"/>
    <property type="match status" value="1"/>
</dbReference>
<evidence type="ECO:0000256" key="1">
    <source>
        <dbReference type="ARBA" id="ARBA00022729"/>
    </source>
</evidence>
<feature type="chain" id="PRO_5046273462" description="VCBS repeat protein" evidence="2">
    <location>
        <begin position="35"/>
        <end position="388"/>
    </location>
</feature>
<evidence type="ECO:0000313" key="4">
    <source>
        <dbReference type="Proteomes" id="UP001244563"/>
    </source>
</evidence>
<evidence type="ECO:0000313" key="3">
    <source>
        <dbReference type="EMBL" id="MDQ0103548.1"/>
    </source>
</evidence>
<accession>A0ABT9TPE6</accession>
<gene>
    <name evidence="3" type="ORF">J2T10_003213</name>
</gene>
<sequence>MGSALGVITSPQRAVAAAAAILAAILASTVPVPAANAVEPDDFSISGPAYVGSGLSVSGAYEYFSSCDPDPQHGYSIQWLRDGEPVTPEPAYSQFYDLDIEDVGTRISAVVTGSQVCHPAEVVVKESEVVKSQPMRAEGFTDRGVFDLLGRRQDGALMLYAGQDTTQGWKPPQLIGPGWGAYTRIIGAGDLTSDGKTELLATDAVGRLWMFWGRGDGTFPANAYPSEIGWGWNAMDKVVGPGDFDGDGYNDLLAAEPNGNLYLYPKAARGWTPRVHVGQGWGVMDLLITPGDFNGDGTVDVLAKDKAGRLFLYGGNGSGGWLAPRQVGQGWNVLGKIGSAGDFNRDGFADIHGVNSAGELLMYYGDGRGGWKGVETVGWGWNIFNGLY</sequence>
<dbReference type="Pfam" id="PF13517">
    <property type="entry name" value="FG-GAP_3"/>
    <property type="match status" value="2"/>
</dbReference>
<dbReference type="PANTHER" id="PTHR44103">
    <property type="entry name" value="PROPROTEIN CONVERTASE P"/>
    <property type="match status" value="1"/>
</dbReference>
<keyword evidence="1 2" id="KW-0732">Signal</keyword>
<dbReference type="SUPFAM" id="SSF69318">
    <property type="entry name" value="Integrin alpha N-terminal domain"/>
    <property type="match status" value="1"/>
</dbReference>
<dbReference type="RefSeq" id="WP_064723832.1">
    <property type="nucleotide sequence ID" value="NZ_BDDW01000030.1"/>
</dbReference>
<name>A0ABT9TPE6_PAENI</name>
<reference evidence="3 4" key="1">
    <citation type="submission" date="2023-07" db="EMBL/GenBank/DDBJ databases">
        <title>Sorghum-associated microbial communities from plants grown in Nebraska, USA.</title>
        <authorList>
            <person name="Schachtman D."/>
        </authorList>
    </citation>
    <scope>NUCLEOTIDE SEQUENCE [LARGE SCALE GENOMIC DNA]</scope>
    <source>
        <strain evidence="3 4">CC523</strain>
    </source>
</reference>
<organism evidence="3 4">
    <name type="scientific">Paenarthrobacter nicotinovorans</name>
    <name type="common">Arthrobacter nicotinovorans</name>
    <dbReference type="NCBI Taxonomy" id="29320"/>
    <lineage>
        <taxon>Bacteria</taxon>
        <taxon>Bacillati</taxon>
        <taxon>Actinomycetota</taxon>
        <taxon>Actinomycetes</taxon>
        <taxon>Micrococcales</taxon>
        <taxon>Micrococcaceae</taxon>
        <taxon>Paenarthrobacter</taxon>
    </lineage>
</organism>
<dbReference type="InterPro" id="IPR013517">
    <property type="entry name" value="FG-GAP"/>
</dbReference>
<dbReference type="EMBL" id="JAUSSW010000009">
    <property type="protein sequence ID" value="MDQ0103548.1"/>
    <property type="molecule type" value="Genomic_DNA"/>
</dbReference>
<feature type="signal peptide" evidence="2">
    <location>
        <begin position="1"/>
        <end position="34"/>
    </location>
</feature>
<protein>
    <recommendedName>
        <fullName evidence="5">VCBS repeat protein</fullName>
    </recommendedName>
</protein>
<proteinExistence type="predicted"/>
<evidence type="ECO:0000256" key="2">
    <source>
        <dbReference type="SAM" id="SignalP"/>
    </source>
</evidence>
<dbReference type="InterPro" id="IPR028994">
    <property type="entry name" value="Integrin_alpha_N"/>
</dbReference>
<dbReference type="Gene3D" id="2.130.10.130">
    <property type="entry name" value="Integrin alpha, N-terminal"/>
    <property type="match status" value="1"/>
</dbReference>
<dbReference type="Gene3D" id="2.60.40.2700">
    <property type="match status" value="1"/>
</dbReference>
<evidence type="ECO:0008006" key="5">
    <source>
        <dbReference type="Google" id="ProtNLM"/>
    </source>
</evidence>
<dbReference type="Proteomes" id="UP001244563">
    <property type="component" value="Unassembled WGS sequence"/>
</dbReference>
<comment type="caution">
    <text evidence="3">The sequence shown here is derived from an EMBL/GenBank/DDBJ whole genome shotgun (WGS) entry which is preliminary data.</text>
</comment>
<keyword evidence="4" id="KW-1185">Reference proteome</keyword>